<dbReference type="InterPro" id="IPR029068">
    <property type="entry name" value="Glyas_Bleomycin-R_OHBP_Dase"/>
</dbReference>
<reference evidence="3" key="1">
    <citation type="journal article" date="2019" name="Int. J. Syst. Evol. Microbiol.">
        <title>The Global Catalogue of Microorganisms (GCM) 10K type strain sequencing project: providing services to taxonomists for standard genome sequencing and annotation.</title>
        <authorList>
            <consortium name="The Broad Institute Genomics Platform"/>
            <consortium name="The Broad Institute Genome Sequencing Center for Infectious Disease"/>
            <person name="Wu L."/>
            <person name="Ma J."/>
        </authorList>
    </citation>
    <scope>NUCLEOTIDE SEQUENCE [LARGE SCALE GENOMIC DNA]</scope>
    <source>
        <strain evidence="3">CGMCC 1.7064</strain>
    </source>
</reference>
<dbReference type="Gene3D" id="3.10.180.10">
    <property type="entry name" value="2,3-Dihydroxybiphenyl 1,2-Dioxygenase, domain 1"/>
    <property type="match status" value="1"/>
</dbReference>
<evidence type="ECO:0000313" key="2">
    <source>
        <dbReference type="EMBL" id="GGO41291.1"/>
    </source>
</evidence>
<dbReference type="InterPro" id="IPR041581">
    <property type="entry name" value="Glyoxalase_6"/>
</dbReference>
<dbReference type="SUPFAM" id="SSF54593">
    <property type="entry name" value="Glyoxalase/Bleomycin resistance protein/Dihydroxybiphenyl dioxygenase"/>
    <property type="match status" value="1"/>
</dbReference>
<dbReference type="Proteomes" id="UP000642509">
    <property type="component" value="Unassembled WGS sequence"/>
</dbReference>
<accession>A0ABQ2LNW0</accession>
<evidence type="ECO:0000259" key="1">
    <source>
        <dbReference type="Pfam" id="PF18029"/>
    </source>
</evidence>
<dbReference type="Pfam" id="PF18029">
    <property type="entry name" value="Glyoxalase_6"/>
    <property type="match status" value="1"/>
</dbReference>
<name>A0ABQ2LNW0_9MICC</name>
<dbReference type="RefSeq" id="WP_188803821.1">
    <property type="nucleotide sequence ID" value="NZ_BAAAOU010000003.1"/>
</dbReference>
<organism evidence="2 3">
    <name type="scientific">Citricoccus zhacaiensis</name>
    <dbReference type="NCBI Taxonomy" id="489142"/>
    <lineage>
        <taxon>Bacteria</taxon>
        <taxon>Bacillati</taxon>
        <taxon>Actinomycetota</taxon>
        <taxon>Actinomycetes</taxon>
        <taxon>Micrococcales</taxon>
        <taxon>Micrococcaceae</taxon>
        <taxon>Citricoccus</taxon>
    </lineage>
</organism>
<dbReference type="PANTHER" id="PTHR35908">
    <property type="entry name" value="HYPOTHETICAL FUSION PROTEIN"/>
    <property type="match status" value="1"/>
</dbReference>
<comment type="caution">
    <text evidence="2">The sequence shown here is derived from an EMBL/GenBank/DDBJ whole genome shotgun (WGS) entry which is preliminary data.</text>
</comment>
<sequence>MAIARFPTFVIDCPDPAALAGFYGTLLGWEVQDQADGDDHWLDLRPADGSNCISFQRAQDYRAPDWPGQDSPQQMHLDVMVEDLDAGEKAVLELGATKTEHQPGESFRVFLDPAGHPFCLCRAEESARLPMGG</sequence>
<protein>
    <submittedName>
        <fullName evidence="2">Glyoxalase</fullName>
    </submittedName>
</protein>
<proteinExistence type="predicted"/>
<feature type="domain" description="Glyoxalase-like" evidence="1">
    <location>
        <begin position="9"/>
        <end position="121"/>
    </location>
</feature>
<keyword evidence="3" id="KW-1185">Reference proteome</keyword>
<dbReference type="EMBL" id="BMLQ01000001">
    <property type="protein sequence ID" value="GGO41291.1"/>
    <property type="molecule type" value="Genomic_DNA"/>
</dbReference>
<evidence type="ECO:0000313" key="3">
    <source>
        <dbReference type="Proteomes" id="UP000642509"/>
    </source>
</evidence>
<gene>
    <name evidence="2" type="ORF">GCM10010977_05000</name>
</gene>
<dbReference type="PANTHER" id="PTHR35908:SF1">
    <property type="entry name" value="CONSERVED PROTEIN"/>
    <property type="match status" value="1"/>
</dbReference>